<keyword evidence="3 6" id="KW-0238">DNA-binding</keyword>
<dbReference type="NCBIfam" id="TIGR03298">
    <property type="entry name" value="argP"/>
    <property type="match status" value="1"/>
</dbReference>
<dbReference type="PANTHER" id="PTHR30579">
    <property type="entry name" value="TRANSCRIPTIONAL REGULATOR"/>
    <property type="match status" value="1"/>
</dbReference>
<dbReference type="Pfam" id="PF00126">
    <property type="entry name" value="HTH_1"/>
    <property type="match status" value="1"/>
</dbReference>
<dbReference type="InterPro" id="IPR000847">
    <property type="entry name" value="LysR_HTH_N"/>
</dbReference>
<dbReference type="NCBIfam" id="NF002964">
    <property type="entry name" value="PRK03635.1"/>
    <property type="match status" value="1"/>
</dbReference>
<comment type="caution">
    <text evidence="6">The sequence shown here is derived from an EMBL/GenBank/DDBJ whole genome shotgun (WGS) entry which is preliminary data.</text>
</comment>
<dbReference type="SUPFAM" id="SSF46785">
    <property type="entry name" value="Winged helix' DNA-binding domain"/>
    <property type="match status" value="1"/>
</dbReference>
<accession>A0A843YU73</accession>
<dbReference type="RefSeq" id="WP_153234492.1">
    <property type="nucleotide sequence ID" value="NZ_WINI01000004.1"/>
</dbReference>
<keyword evidence="4" id="KW-0804">Transcription</keyword>
<dbReference type="InterPro" id="IPR036390">
    <property type="entry name" value="WH_DNA-bd_sf"/>
</dbReference>
<evidence type="ECO:0000313" key="7">
    <source>
        <dbReference type="Proteomes" id="UP000451565"/>
    </source>
</evidence>
<proteinExistence type="inferred from homology"/>
<sequence>MKNLDYRGLAALDAVATLGSFEKAATALFISQSAVSQRIRTLEDMTGQLLIIRAQPAVATVLGQRLIAHFRQVKLMEAALDIDVGEPGSLPDIAIAVNADTLATWLLDAIAPVLNPPQCQLTVLIDDQDHTLQLLREGSVFACVTSSNETVAGTTATPLGVERYICAASPAFAARWFGDGFTSAAVGQAPAVVFNQKDALHARFLDWRLGWQGKFPHHSIASAEAFEKCVKMGLGYGMLPTLQIGDALESGELVDLTPGDGFDVPLIWHAWNIQTPLTQALSTQIIQMARASLQYAVTEV</sequence>
<evidence type="ECO:0000313" key="6">
    <source>
        <dbReference type="EMBL" id="MQR00881.1"/>
    </source>
</evidence>
<dbReference type="PROSITE" id="PS50931">
    <property type="entry name" value="HTH_LYSR"/>
    <property type="match status" value="1"/>
</dbReference>
<dbReference type="NCBIfam" id="NF009888">
    <property type="entry name" value="PRK13348.1"/>
    <property type="match status" value="1"/>
</dbReference>
<comment type="similarity">
    <text evidence="1">Belongs to the LysR transcriptional regulatory family.</text>
</comment>
<dbReference type="Proteomes" id="UP000451565">
    <property type="component" value="Unassembled WGS sequence"/>
</dbReference>
<dbReference type="InterPro" id="IPR036388">
    <property type="entry name" value="WH-like_DNA-bd_sf"/>
</dbReference>
<dbReference type="InterPro" id="IPR017685">
    <property type="entry name" value="ArgP"/>
</dbReference>
<keyword evidence="7" id="KW-1185">Reference proteome</keyword>
<gene>
    <name evidence="6" type="ORF">GEV47_09310</name>
</gene>
<dbReference type="InterPro" id="IPR005119">
    <property type="entry name" value="LysR_subst-bd"/>
</dbReference>
<protein>
    <submittedName>
        <fullName evidence="6">ArgP/LysG family DNA-binding transcriptional regulator</fullName>
    </submittedName>
</protein>
<evidence type="ECO:0000259" key="5">
    <source>
        <dbReference type="PROSITE" id="PS50931"/>
    </source>
</evidence>
<dbReference type="PANTHER" id="PTHR30579:SF2">
    <property type="entry name" value="HTH-TYPE TRANSCRIPTIONAL REGULATOR ARGP"/>
    <property type="match status" value="1"/>
</dbReference>
<name>A0A843YU73_9BURK</name>
<dbReference type="PRINTS" id="PR00039">
    <property type="entry name" value="HTHLYSR"/>
</dbReference>
<dbReference type="InterPro" id="IPR050176">
    <property type="entry name" value="LTTR"/>
</dbReference>
<feature type="domain" description="HTH lysR-type" evidence="5">
    <location>
        <begin position="4"/>
        <end position="60"/>
    </location>
</feature>
<evidence type="ECO:0000256" key="4">
    <source>
        <dbReference type="ARBA" id="ARBA00023163"/>
    </source>
</evidence>
<reference evidence="6 7" key="1">
    <citation type="submission" date="2019-10" db="EMBL/GenBank/DDBJ databases">
        <title>Glaciimonas soli sp. nov., a psychrophilic bacterium isolated from the forest soil of a high elevation mountain in Taiwan.</title>
        <authorList>
            <person name="Wang L.-T."/>
            <person name="Shieh W.Y."/>
        </authorList>
    </citation>
    <scope>NUCLEOTIDE SEQUENCE [LARGE SCALE GENOMIC DNA]</scope>
    <source>
        <strain evidence="6 7">GS1</strain>
    </source>
</reference>
<dbReference type="Gene3D" id="3.40.190.290">
    <property type="match status" value="1"/>
</dbReference>
<organism evidence="6 7">
    <name type="scientific">Glaciimonas soli</name>
    <dbReference type="NCBI Taxonomy" id="2590999"/>
    <lineage>
        <taxon>Bacteria</taxon>
        <taxon>Pseudomonadati</taxon>
        <taxon>Pseudomonadota</taxon>
        <taxon>Betaproteobacteria</taxon>
        <taxon>Burkholderiales</taxon>
        <taxon>Oxalobacteraceae</taxon>
        <taxon>Glaciimonas</taxon>
    </lineage>
</organism>
<dbReference type="EMBL" id="WINI01000004">
    <property type="protein sequence ID" value="MQR00881.1"/>
    <property type="molecule type" value="Genomic_DNA"/>
</dbReference>
<dbReference type="GO" id="GO:0003677">
    <property type="term" value="F:DNA binding"/>
    <property type="evidence" value="ECO:0007669"/>
    <property type="project" value="UniProtKB-KW"/>
</dbReference>
<dbReference type="AlphaFoldDB" id="A0A843YU73"/>
<dbReference type="Pfam" id="PF03466">
    <property type="entry name" value="LysR_substrate"/>
    <property type="match status" value="1"/>
</dbReference>
<dbReference type="GO" id="GO:0003700">
    <property type="term" value="F:DNA-binding transcription factor activity"/>
    <property type="evidence" value="ECO:0007669"/>
    <property type="project" value="InterPro"/>
</dbReference>
<keyword evidence="2" id="KW-0805">Transcription regulation</keyword>
<dbReference type="OrthoDB" id="3252676at2"/>
<dbReference type="Gene3D" id="1.10.10.10">
    <property type="entry name" value="Winged helix-like DNA-binding domain superfamily/Winged helix DNA-binding domain"/>
    <property type="match status" value="1"/>
</dbReference>
<dbReference type="SUPFAM" id="SSF53850">
    <property type="entry name" value="Periplasmic binding protein-like II"/>
    <property type="match status" value="1"/>
</dbReference>
<evidence type="ECO:0000256" key="3">
    <source>
        <dbReference type="ARBA" id="ARBA00023125"/>
    </source>
</evidence>
<evidence type="ECO:0000256" key="1">
    <source>
        <dbReference type="ARBA" id="ARBA00009437"/>
    </source>
</evidence>
<evidence type="ECO:0000256" key="2">
    <source>
        <dbReference type="ARBA" id="ARBA00023015"/>
    </source>
</evidence>